<dbReference type="SUPFAM" id="SSF54637">
    <property type="entry name" value="Thioesterase/thiol ester dehydrase-isomerase"/>
    <property type="match status" value="1"/>
</dbReference>
<gene>
    <name evidence="3" type="ORF">CA982_18020</name>
</gene>
<dbReference type="Proteomes" id="UP000194632">
    <property type="component" value="Unassembled WGS sequence"/>
</dbReference>
<sequence length="224" mass="24672">MTGTSSDADPWRPDWSDPFRPTTSCPEEWNPDGHGTDAYESMVQALRDVQEAVTRSRPTPQAAADAAVALRAVARLMQPHEVDEDEQIAGKRWLTAGKGHTLAPVLHIDHVTETTATARVTIGRFHSGRYAMNGGVTPLIFDELLARLANSAGRPWGRTAYLHVDYRAPAPLHTELTVTAELTEQRGRKRTLCGAMYAGETLLAEARGLWVELKAEHTHNISQM</sequence>
<evidence type="ECO:0000313" key="4">
    <source>
        <dbReference type="Proteomes" id="UP000194632"/>
    </source>
</evidence>
<dbReference type="RefSeq" id="WP_086536646.1">
    <property type="nucleotide sequence ID" value="NZ_NGFO01000022.1"/>
</dbReference>
<evidence type="ECO:0000259" key="2">
    <source>
        <dbReference type="Pfam" id="PF03061"/>
    </source>
</evidence>
<dbReference type="PANTHER" id="PTHR47260:SF1">
    <property type="entry name" value="UPF0644 PROTEIN PB2B4.06"/>
    <property type="match status" value="1"/>
</dbReference>
<feature type="domain" description="Thioesterase" evidence="2">
    <location>
        <begin position="132"/>
        <end position="192"/>
    </location>
</feature>
<protein>
    <recommendedName>
        <fullName evidence="2">Thioesterase domain-containing protein</fullName>
    </recommendedName>
</protein>
<keyword evidence="4" id="KW-1185">Reference proteome</keyword>
<dbReference type="OrthoDB" id="3474675at2"/>
<dbReference type="AlphaFoldDB" id="A0A243Q7I5"/>
<name>A0A243Q7I5_9ACTN</name>
<reference evidence="3 4" key="1">
    <citation type="submission" date="2017-05" db="EMBL/GenBank/DDBJ databases">
        <title>Biotechnological potential of actinobacteria isolated from South African environments.</title>
        <authorList>
            <person name="Le Roes-Hill M."/>
            <person name="Prins A."/>
            <person name="Durrell K.A."/>
        </authorList>
    </citation>
    <scope>NUCLEOTIDE SEQUENCE [LARGE SCALE GENOMIC DNA]</scope>
    <source>
        <strain evidence="3">BS2</strain>
    </source>
</reference>
<accession>A0A243Q7I5</accession>
<dbReference type="STRING" id="417102.CA982_18020"/>
<evidence type="ECO:0000313" key="3">
    <source>
        <dbReference type="EMBL" id="OUC77319.1"/>
    </source>
</evidence>
<dbReference type="Pfam" id="PF03061">
    <property type="entry name" value="4HBT"/>
    <property type="match status" value="1"/>
</dbReference>
<dbReference type="InterPro" id="IPR029069">
    <property type="entry name" value="HotDog_dom_sf"/>
</dbReference>
<dbReference type="PANTHER" id="PTHR47260">
    <property type="entry name" value="UPF0644 PROTEIN PB2B4.06"/>
    <property type="match status" value="1"/>
</dbReference>
<dbReference type="InterPro" id="IPR006683">
    <property type="entry name" value="Thioestr_dom"/>
</dbReference>
<evidence type="ECO:0000256" key="1">
    <source>
        <dbReference type="SAM" id="MobiDB-lite"/>
    </source>
</evidence>
<organism evidence="3 4">
    <name type="scientific">Gordonia lacunae</name>
    <dbReference type="NCBI Taxonomy" id="417102"/>
    <lineage>
        <taxon>Bacteria</taxon>
        <taxon>Bacillati</taxon>
        <taxon>Actinomycetota</taxon>
        <taxon>Actinomycetes</taxon>
        <taxon>Mycobacteriales</taxon>
        <taxon>Gordoniaceae</taxon>
        <taxon>Gordonia</taxon>
    </lineage>
</organism>
<dbReference type="InterPro" id="IPR052061">
    <property type="entry name" value="PTE-AB_protein"/>
</dbReference>
<proteinExistence type="predicted"/>
<dbReference type="Gene3D" id="3.10.129.10">
    <property type="entry name" value="Hotdog Thioesterase"/>
    <property type="match status" value="1"/>
</dbReference>
<dbReference type="CDD" id="cd03443">
    <property type="entry name" value="PaaI_thioesterase"/>
    <property type="match status" value="1"/>
</dbReference>
<feature type="region of interest" description="Disordered" evidence="1">
    <location>
        <begin position="1"/>
        <end position="37"/>
    </location>
</feature>
<dbReference type="EMBL" id="NGFO01000022">
    <property type="protein sequence ID" value="OUC77319.1"/>
    <property type="molecule type" value="Genomic_DNA"/>
</dbReference>
<comment type="caution">
    <text evidence="3">The sequence shown here is derived from an EMBL/GenBank/DDBJ whole genome shotgun (WGS) entry which is preliminary data.</text>
</comment>